<gene>
    <name evidence="2" type="ORF">CV103_20240</name>
</gene>
<feature type="domain" description="Glycosyl transferase family 1" evidence="1">
    <location>
        <begin position="225"/>
        <end position="369"/>
    </location>
</feature>
<dbReference type="PANTHER" id="PTHR46401:SF9">
    <property type="entry name" value="MANNOSYLTRANSFERASE A"/>
    <property type="match status" value="1"/>
</dbReference>
<accession>A0A2T4HLS3</accession>
<dbReference type="AlphaFoldDB" id="A0A2T4HLS3"/>
<dbReference type="GO" id="GO:0016757">
    <property type="term" value="F:glycosyltransferase activity"/>
    <property type="evidence" value="ECO:0007669"/>
    <property type="project" value="InterPro"/>
</dbReference>
<dbReference type="EMBL" id="PHHF01000080">
    <property type="protein sequence ID" value="PTD16753.1"/>
    <property type="molecule type" value="Genomic_DNA"/>
</dbReference>
<dbReference type="Pfam" id="PF00534">
    <property type="entry name" value="Glycos_transf_1"/>
    <property type="match status" value="1"/>
</dbReference>
<evidence type="ECO:0000313" key="2">
    <source>
        <dbReference type="EMBL" id="PTD16753.1"/>
    </source>
</evidence>
<comment type="caution">
    <text evidence="2">The sequence shown here is derived from an EMBL/GenBank/DDBJ whole genome shotgun (WGS) entry which is preliminary data.</text>
</comment>
<evidence type="ECO:0000259" key="1">
    <source>
        <dbReference type="Pfam" id="PF00534"/>
    </source>
</evidence>
<dbReference type="SUPFAM" id="SSF53756">
    <property type="entry name" value="UDP-Glycosyltransferase/glycogen phosphorylase"/>
    <property type="match status" value="1"/>
</dbReference>
<dbReference type="RefSeq" id="WP_107395996.1">
    <property type="nucleotide sequence ID" value="NZ_PHHF01000080.1"/>
</dbReference>
<reference evidence="2 3" key="1">
    <citation type="submission" date="2017-11" db="EMBL/GenBank/DDBJ databases">
        <title>Sphingomonas oleivorans sp. nov., isolated from oil-contaminated soil.</title>
        <authorList>
            <person name="Wang L."/>
            <person name="Chen L."/>
        </authorList>
    </citation>
    <scope>NUCLEOTIDE SEQUENCE [LARGE SCALE GENOMIC DNA]</scope>
    <source>
        <strain evidence="2 3">K101</strain>
    </source>
</reference>
<dbReference type="PANTHER" id="PTHR46401">
    <property type="entry name" value="GLYCOSYLTRANSFERASE WBBK-RELATED"/>
    <property type="match status" value="1"/>
</dbReference>
<dbReference type="Gene3D" id="3.40.50.2000">
    <property type="entry name" value="Glycogen Phosphorylase B"/>
    <property type="match status" value="1"/>
</dbReference>
<keyword evidence="3" id="KW-1185">Reference proteome</keyword>
<dbReference type="CDD" id="cd03809">
    <property type="entry name" value="GT4_MtfB-like"/>
    <property type="match status" value="1"/>
</dbReference>
<dbReference type="InterPro" id="IPR001296">
    <property type="entry name" value="Glyco_trans_1"/>
</dbReference>
<organism evidence="2 3">
    <name type="scientific">Edaphosphingomonas fennica</name>
    <dbReference type="NCBI Taxonomy" id="114404"/>
    <lineage>
        <taxon>Bacteria</taxon>
        <taxon>Pseudomonadati</taxon>
        <taxon>Pseudomonadota</taxon>
        <taxon>Alphaproteobacteria</taxon>
        <taxon>Sphingomonadales</taxon>
        <taxon>Rhizorhabdaceae</taxon>
        <taxon>Edaphosphingomonas</taxon>
    </lineage>
</organism>
<dbReference type="Proteomes" id="UP000241206">
    <property type="component" value="Unassembled WGS sequence"/>
</dbReference>
<protein>
    <submittedName>
        <fullName evidence="2">Glycosyltransferase family 1 protein</fullName>
    </submittedName>
</protein>
<evidence type="ECO:0000313" key="3">
    <source>
        <dbReference type="Proteomes" id="UP000241206"/>
    </source>
</evidence>
<name>A0A2T4HLS3_9SPHN</name>
<sequence>MRSLLHWLGRFSGLAVGGHAGRLAELLVDVSVLYQQDAGTGIQRVVRSLLLALGENAPPGFRVRPVYATKTRSYRYADPDFLWRKPGQRLDPGEPLRPRSGDIFFGLDLCAHILPRHRRRLRAWRRRGVTMQLVVYDLLPVLRPDWFSERMTRNFRQWLHFLAWEADSALCISADVEHRLRGWLAQHHPNASAHMSIGRLPMGTDIPVPVSGHGIEALPEDSIAKPYILMVGTIEPRKAYDRALDAFERVWSVYEKDAPNLVIVGRSGWKTEELQSRLHRHPEAGRRLFWLADADDAVLARCYGRCEGLLITSLGEGYGLPVVEALRIGRPVLARDLPVFREIGGSRVTYFTNDSPAALAKTIMDWIEVPGACTVGVGEGWDQAARRLANALSATSSPATGRRNEAIPLHGISNAA</sequence>
<keyword evidence="2" id="KW-0808">Transferase</keyword>
<proteinExistence type="predicted"/>